<evidence type="ECO:0000313" key="1">
    <source>
        <dbReference type="EMBL" id="MBB3167175.1"/>
    </source>
</evidence>
<keyword evidence="2" id="KW-1185">Reference proteome</keyword>
<evidence type="ECO:0008006" key="3">
    <source>
        <dbReference type="Google" id="ProtNLM"/>
    </source>
</evidence>
<dbReference type="Pfam" id="PF15586">
    <property type="entry name" value="Imm8"/>
    <property type="match status" value="1"/>
</dbReference>
<dbReference type="AlphaFoldDB" id="A0A839UP60"/>
<dbReference type="InterPro" id="IPR028964">
    <property type="entry name" value="Imm8"/>
</dbReference>
<proteinExistence type="predicted"/>
<accession>A0A839UP60</accession>
<gene>
    <name evidence="1" type="ORF">FHS30_000351</name>
</gene>
<dbReference type="EMBL" id="JACHXZ010000001">
    <property type="protein sequence ID" value="MBB3167175.1"/>
    <property type="molecule type" value="Genomic_DNA"/>
</dbReference>
<organism evidence="1 2">
    <name type="scientific">Simiduia aestuariiviva</name>
    <dbReference type="NCBI Taxonomy" id="1510459"/>
    <lineage>
        <taxon>Bacteria</taxon>
        <taxon>Pseudomonadati</taxon>
        <taxon>Pseudomonadota</taxon>
        <taxon>Gammaproteobacteria</taxon>
        <taxon>Cellvibrionales</taxon>
        <taxon>Cellvibrionaceae</taxon>
        <taxon>Simiduia</taxon>
    </lineage>
</organism>
<protein>
    <recommendedName>
        <fullName evidence="3">Immunity protein 8 of polymorphic toxin system</fullName>
    </recommendedName>
</protein>
<sequence>MKPIIISYDSTDHDPIDKWVPDDVFDVDFWMNFTIGPDSEAGDNFQVRIVTPNNLHGKDSAKHAIILNEYSWPKVIAEVESILEQCQGINWAGVSGQLSQFMHWEYENYQPYKGA</sequence>
<reference evidence="1 2" key="1">
    <citation type="submission" date="2020-08" db="EMBL/GenBank/DDBJ databases">
        <title>Genomic Encyclopedia of Type Strains, Phase III (KMG-III): the genomes of soil and plant-associated and newly described type strains.</title>
        <authorList>
            <person name="Whitman W."/>
        </authorList>
    </citation>
    <scope>NUCLEOTIDE SEQUENCE [LARGE SCALE GENOMIC DNA]</scope>
    <source>
        <strain evidence="1 2">CECT 8571</strain>
    </source>
</reference>
<dbReference type="Proteomes" id="UP000559987">
    <property type="component" value="Unassembled WGS sequence"/>
</dbReference>
<dbReference type="RefSeq" id="WP_183907674.1">
    <property type="nucleotide sequence ID" value="NZ_JACHXZ010000001.1"/>
</dbReference>
<comment type="caution">
    <text evidence="1">The sequence shown here is derived from an EMBL/GenBank/DDBJ whole genome shotgun (WGS) entry which is preliminary data.</text>
</comment>
<evidence type="ECO:0000313" key="2">
    <source>
        <dbReference type="Proteomes" id="UP000559987"/>
    </source>
</evidence>
<name>A0A839UP60_9GAMM</name>